<keyword evidence="6" id="KW-0325">Glycoprotein</keyword>
<dbReference type="Proteomes" id="UP000075881">
    <property type="component" value="Unassembled WGS sequence"/>
</dbReference>
<dbReference type="InterPro" id="IPR025483">
    <property type="entry name" value="Lipase_euk"/>
</dbReference>
<dbReference type="SUPFAM" id="SSF53474">
    <property type="entry name" value="alpha/beta-Hydrolases"/>
    <property type="match status" value="1"/>
</dbReference>
<feature type="domain" description="Partial AB-hydrolase lipase" evidence="10">
    <location>
        <begin position="50"/>
        <end position="105"/>
    </location>
</feature>
<feature type="active site" description="Nucleophile" evidence="8">
    <location>
        <position position="182"/>
    </location>
</feature>
<evidence type="ECO:0000313" key="11">
    <source>
        <dbReference type="EnsemblMetazoa" id="ACHR008531-PA"/>
    </source>
</evidence>
<evidence type="ECO:0000256" key="3">
    <source>
        <dbReference type="ARBA" id="ARBA00022801"/>
    </source>
</evidence>
<evidence type="ECO:0000256" key="8">
    <source>
        <dbReference type="PIRSR" id="PIRSR000862-1"/>
    </source>
</evidence>
<name>A0A182KCP4_9DIPT</name>
<dbReference type="Gene3D" id="3.40.50.1820">
    <property type="entry name" value="alpha/beta hydrolase"/>
    <property type="match status" value="1"/>
</dbReference>
<evidence type="ECO:0000256" key="1">
    <source>
        <dbReference type="ARBA" id="ARBA00010701"/>
    </source>
</evidence>
<dbReference type="InterPro" id="IPR006693">
    <property type="entry name" value="AB_hydrolase_lipase"/>
</dbReference>
<dbReference type="STRING" id="43041.A0A182KCP4"/>
<dbReference type="EnsemblMetazoa" id="ACHR008531-RA">
    <property type="protein sequence ID" value="ACHR008531-PA"/>
    <property type="gene ID" value="ACHR008531"/>
</dbReference>
<dbReference type="Pfam" id="PF04083">
    <property type="entry name" value="Abhydro_lipase"/>
    <property type="match status" value="1"/>
</dbReference>
<comment type="similarity">
    <text evidence="1 7">Belongs to the AB hydrolase superfamily. Lipase family.</text>
</comment>
<accession>A0A182KCP4</accession>
<dbReference type="PIRSF" id="PIRSF000862">
    <property type="entry name" value="Steryl_ester_lip"/>
    <property type="match status" value="1"/>
</dbReference>
<reference evidence="11" key="2">
    <citation type="submission" date="2020-05" db="UniProtKB">
        <authorList>
            <consortium name="EnsemblMetazoa"/>
        </authorList>
    </citation>
    <scope>IDENTIFICATION</scope>
    <source>
        <strain evidence="11">ACHKN1017</strain>
    </source>
</reference>
<proteinExistence type="inferred from homology"/>
<keyword evidence="12" id="KW-1185">Reference proteome</keyword>
<dbReference type="GO" id="GO:0016042">
    <property type="term" value="P:lipid catabolic process"/>
    <property type="evidence" value="ECO:0007669"/>
    <property type="project" value="UniProtKB-KW"/>
</dbReference>
<reference evidence="12" key="1">
    <citation type="submission" date="2013-03" db="EMBL/GenBank/DDBJ databases">
        <title>The Genome Sequence of Anopheles christyi ACHKN1017.</title>
        <authorList>
            <consortium name="The Broad Institute Genomics Platform"/>
            <person name="Neafsey D.E."/>
            <person name="Besansky N."/>
            <person name="Walker B."/>
            <person name="Young S.K."/>
            <person name="Zeng Q."/>
            <person name="Gargeya S."/>
            <person name="Fitzgerald M."/>
            <person name="Haas B."/>
            <person name="Abouelleil A."/>
            <person name="Allen A.W."/>
            <person name="Alvarado L."/>
            <person name="Arachchi H.M."/>
            <person name="Berlin A.M."/>
            <person name="Chapman S.B."/>
            <person name="Gainer-Dewar J."/>
            <person name="Goldberg J."/>
            <person name="Griggs A."/>
            <person name="Gujja S."/>
            <person name="Hansen M."/>
            <person name="Howarth C."/>
            <person name="Imamovic A."/>
            <person name="Ireland A."/>
            <person name="Larimer J."/>
            <person name="McCowan C."/>
            <person name="Murphy C."/>
            <person name="Pearson M."/>
            <person name="Poon T.W."/>
            <person name="Priest M."/>
            <person name="Roberts A."/>
            <person name="Saif S."/>
            <person name="Shea T."/>
            <person name="Sisk P."/>
            <person name="Sykes S."/>
            <person name="Wortman J."/>
            <person name="Nusbaum C."/>
            <person name="Birren B."/>
        </authorList>
    </citation>
    <scope>NUCLEOTIDE SEQUENCE [LARGE SCALE GENOMIC DNA]</scope>
    <source>
        <strain evidence="12">ACHKN1017</strain>
    </source>
</reference>
<keyword evidence="4 7" id="KW-0442">Lipid degradation</keyword>
<dbReference type="VEuPathDB" id="VectorBase:ACHR008531"/>
<keyword evidence="3 7" id="KW-0378">Hydrolase</keyword>
<keyword evidence="5" id="KW-0443">Lipid metabolism</keyword>
<dbReference type="FunFam" id="3.40.50.1820:FF:000021">
    <property type="entry name" value="Lipase"/>
    <property type="match status" value="1"/>
</dbReference>
<evidence type="ECO:0000256" key="7">
    <source>
        <dbReference type="PIRNR" id="PIRNR000862"/>
    </source>
</evidence>
<dbReference type="GO" id="GO:0016788">
    <property type="term" value="F:hydrolase activity, acting on ester bonds"/>
    <property type="evidence" value="ECO:0007669"/>
    <property type="project" value="InterPro"/>
</dbReference>
<evidence type="ECO:0000256" key="5">
    <source>
        <dbReference type="ARBA" id="ARBA00023098"/>
    </source>
</evidence>
<organism evidence="11 12">
    <name type="scientific">Anopheles christyi</name>
    <dbReference type="NCBI Taxonomy" id="43041"/>
    <lineage>
        <taxon>Eukaryota</taxon>
        <taxon>Metazoa</taxon>
        <taxon>Ecdysozoa</taxon>
        <taxon>Arthropoda</taxon>
        <taxon>Hexapoda</taxon>
        <taxon>Insecta</taxon>
        <taxon>Pterygota</taxon>
        <taxon>Neoptera</taxon>
        <taxon>Endopterygota</taxon>
        <taxon>Diptera</taxon>
        <taxon>Nematocera</taxon>
        <taxon>Culicoidea</taxon>
        <taxon>Culicidae</taxon>
        <taxon>Anophelinae</taxon>
        <taxon>Anopheles</taxon>
    </lineage>
</organism>
<dbReference type="PANTHER" id="PTHR11005">
    <property type="entry name" value="LYSOSOMAL ACID LIPASE-RELATED"/>
    <property type="match status" value="1"/>
</dbReference>
<feature type="active site" description="Charge relay system" evidence="8">
    <location>
        <position position="357"/>
    </location>
</feature>
<feature type="signal peptide" evidence="9">
    <location>
        <begin position="1"/>
        <end position="32"/>
    </location>
</feature>
<feature type="active site" description="Charge relay system" evidence="8">
    <location>
        <position position="388"/>
    </location>
</feature>
<evidence type="ECO:0000256" key="6">
    <source>
        <dbReference type="ARBA" id="ARBA00023180"/>
    </source>
</evidence>
<feature type="chain" id="PRO_5008125425" description="Lipase" evidence="9">
    <location>
        <begin position="33"/>
        <end position="416"/>
    </location>
</feature>
<protein>
    <recommendedName>
        <fullName evidence="7">Lipase</fullName>
    </recommendedName>
</protein>
<keyword evidence="2 9" id="KW-0732">Signal</keyword>
<dbReference type="InterPro" id="IPR029058">
    <property type="entry name" value="AB_hydrolase_fold"/>
</dbReference>
<evidence type="ECO:0000256" key="9">
    <source>
        <dbReference type="SAM" id="SignalP"/>
    </source>
</evidence>
<evidence type="ECO:0000259" key="10">
    <source>
        <dbReference type="Pfam" id="PF04083"/>
    </source>
</evidence>
<evidence type="ECO:0000313" key="12">
    <source>
        <dbReference type="Proteomes" id="UP000075881"/>
    </source>
</evidence>
<sequence length="416" mass="46687">MKQIFSNGRNNCSWFVLVLLLALAGTHITVVARSTKLGFQVDSEDGRLSVPELVSKYGYHVEEHSLTTDDGYRLTVHRVKAASYTNGTVVLLMHGLLCSSADWLMIGPGNALAYLLADRGYDVWLGNARGNRYSRDHATINPNDNSFWKFSWHEIGRYDIPATIDYILEQTGHRRLQYVGHSQGTTGFFVMACTRPEYNDKIIQMNALAPVAFMGHMKSPLLRFMTKFLKTLDILLTLFGVGEFMPNKPVLHEIAQLICPPNSTVHINMCAHLLFLLAGYNPSQLDPTMLPILFGHTPAGSATRQLVHYAQEVLSNRFEMYDHGSLKNKLIYGSTTPPEYDLSRVTAPVVLYYGLNDFLATPEDVNRLAKKLPNLKKSVPVNDVLFNHLDFLIATDVRHLLYEPVIEGMASAEVLD</sequence>
<dbReference type="AlphaFoldDB" id="A0A182KCP4"/>
<evidence type="ECO:0000256" key="4">
    <source>
        <dbReference type="ARBA" id="ARBA00022963"/>
    </source>
</evidence>
<evidence type="ECO:0000256" key="2">
    <source>
        <dbReference type="ARBA" id="ARBA00022729"/>
    </source>
</evidence>